<evidence type="ECO:0000313" key="3">
    <source>
        <dbReference type="Proteomes" id="UP000017747"/>
    </source>
</evidence>
<dbReference type="Proteomes" id="UP000017747">
    <property type="component" value="Unassembled WGS sequence"/>
</dbReference>
<keyword evidence="1" id="KW-0472">Membrane</keyword>
<keyword evidence="1" id="KW-1133">Transmembrane helix</keyword>
<keyword evidence="1" id="KW-0812">Transmembrane</keyword>
<gene>
    <name evidence="2" type="ORF">T472_0207720</name>
</gene>
<evidence type="ECO:0000256" key="1">
    <source>
        <dbReference type="SAM" id="Phobius"/>
    </source>
</evidence>
<evidence type="ECO:0000313" key="2">
    <source>
        <dbReference type="EMBL" id="ETA81199.1"/>
    </source>
</evidence>
<protein>
    <submittedName>
        <fullName evidence="2">F1F0 ATPase</fullName>
    </submittedName>
</protein>
<name>V7I7I9_9CLOT</name>
<accession>V7I7I9</accession>
<proteinExistence type="predicted"/>
<sequence>MDALIGFIAGVVLGGLFFGGLYLTVTRLERSGNPAVLMMISLIVRMAVLLSGIYYLSQGDWRRIVGTLAGVMVSRFILIRLVREEKV</sequence>
<dbReference type="Pfam" id="PF12966">
    <property type="entry name" value="AtpR"/>
    <property type="match status" value="1"/>
</dbReference>
<feature type="transmembrane region" description="Helical" evidence="1">
    <location>
        <begin position="35"/>
        <end position="57"/>
    </location>
</feature>
<dbReference type="EMBL" id="AXUN02000146">
    <property type="protein sequence ID" value="ETA81199.1"/>
    <property type="molecule type" value="Genomic_DNA"/>
</dbReference>
<dbReference type="NCBIfam" id="TIGR03165">
    <property type="entry name" value="F1F0_chp_2"/>
    <property type="match status" value="1"/>
</dbReference>
<comment type="caution">
    <text evidence="2">The sequence shown here is derived from an EMBL/GenBank/DDBJ whole genome shotgun (WGS) entry which is preliminary data.</text>
</comment>
<keyword evidence="3" id="KW-1185">Reference proteome</keyword>
<dbReference type="AlphaFoldDB" id="V7I7I9"/>
<reference evidence="2 3" key="1">
    <citation type="journal article" date="2014" name="Genome Announc.">
        <title>Genome Sequence of Youngiibacter fragilis, the Type Strain of the Genus Youngiibacter.</title>
        <authorList>
            <person name="Wawrik C.B."/>
            <person name="Callaghan A.V."/>
            <person name="Stamps B.W."/>
            <person name="Wawrik B."/>
        </authorList>
    </citation>
    <scope>NUCLEOTIDE SEQUENCE [LARGE SCALE GENOMIC DNA]</scope>
    <source>
        <strain evidence="2 3">232.1</strain>
    </source>
</reference>
<dbReference type="RefSeq" id="WP_023385840.1">
    <property type="nucleotide sequence ID" value="NZ_AXUN02000146.1"/>
</dbReference>
<dbReference type="OrthoDB" id="467414at2"/>
<organism evidence="2 3">
    <name type="scientific">Youngiibacter fragilis 232.1</name>
    <dbReference type="NCBI Taxonomy" id="994573"/>
    <lineage>
        <taxon>Bacteria</taxon>
        <taxon>Bacillati</taxon>
        <taxon>Bacillota</taxon>
        <taxon>Clostridia</taxon>
        <taxon>Eubacteriales</taxon>
        <taxon>Clostridiaceae</taxon>
        <taxon>Youngiibacter</taxon>
    </lineage>
</organism>
<feature type="transmembrane region" description="Helical" evidence="1">
    <location>
        <begin position="6"/>
        <end position="23"/>
    </location>
</feature>
<dbReference type="InterPro" id="IPR017581">
    <property type="entry name" value="AtpR-like"/>
</dbReference>
<dbReference type="STRING" id="994573.T472_0207720"/>